<dbReference type="EMBL" id="CP116942">
    <property type="protein sequence ID" value="WCO66510.1"/>
    <property type="molecule type" value="Genomic_DNA"/>
</dbReference>
<dbReference type="RefSeq" id="WP_272736033.1">
    <property type="nucleotide sequence ID" value="NZ_CP116942.1"/>
</dbReference>
<name>A0AAE9Y539_9ACTN</name>
<dbReference type="CDD" id="cd07067">
    <property type="entry name" value="HP_PGM_like"/>
    <property type="match status" value="1"/>
</dbReference>
<proteinExistence type="predicted"/>
<dbReference type="PANTHER" id="PTHR48100:SF1">
    <property type="entry name" value="HISTIDINE PHOSPHATASE FAMILY PROTEIN-RELATED"/>
    <property type="match status" value="1"/>
</dbReference>
<dbReference type="PANTHER" id="PTHR48100">
    <property type="entry name" value="BROAD-SPECIFICITY PHOSPHATASE YOR283W-RELATED"/>
    <property type="match status" value="1"/>
</dbReference>
<organism evidence="1 2">
    <name type="scientific">Iamia majanohamensis</name>
    <dbReference type="NCBI Taxonomy" id="467976"/>
    <lineage>
        <taxon>Bacteria</taxon>
        <taxon>Bacillati</taxon>
        <taxon>Actinomycetota</taxon>
        <taxon>Acidimicrobiia</taxon>
        <taxon>Acidimicrobiales</taxon>
        <taxon>Iamiaceae</taxon>
        <taxon>Iamia</taxon>
    </lineage>
</organism>
<gene>
    <name evidence="1" type="ORF">PO878_18595</name>
</gene>
<keyword evidence="2" id="KW-1185">Reference proteome</keyword>
<dbReference type="Pfam" id="PF00300">
    <property type="entry name" value="His_Phos_1"/>
    <property type="match status" value="1"/>
</dbReference>
<evidence type="ECO:0000313" key="1">
    <source>
        <dbReference type="EMBL" id="WCO66510.1"/>
    </source>
</evidence>
<dbReference type="InterPro" id="IPR013078">
    <property type="entry name" value="His_Pase_superF_clade-1"/>
</dbReference>
<dbReference type="AlphaFoldDB" id="A0AAE9Y539"/>
<accession>A0AAE9Y539</accession>
<protein>
    <submittedName>
        <fullName evidence="1">Histidine phosphatase family protein</fullName>
    </submittedName>
</protein>
<sequence>MELVLIRHGQPEWVVDGHNRNDPALTARGRAQADRAAARIADPTAEPADGPVDHLLVSPARRARETAAPVAAALGLEAVVHDWLLELQMPDDWDDSPIEVVEQAFAAQRDWPRERWWDGLEGAESLRDFHDRIVTGAEATLAAMGVTPAAEPGLWDVADDAPGRVVAVAHGGTNSTLVAHLLGVEKEPWDWERFRMGHASVAVLQTTPLAGAAIWSLRGLGDAAHLPRDERTA</sequence>
<dbReference type="InterPro" id="IPR050275">
    <property type="entry name" value="PGM_Phosphatase"/>
</dbReference>
<dbReference type="InterPro" id="IPR029033">
    <property type="entry name" value="His_PPase_superfam"/>
</dbReference>
<dbReference type="GO" id="GO:0016791">
    <property type="term" value="F:phosphatase activity"/>
    <property type="evidence" value="ECO:0007669"/>
    <property type="project" value="TreeGrafter"/>
</dbReference>
<dbReference type="Proteomes" id="UP001216390">
    <property type="component" value="Chromosome"/>
</dbReference>
<dbReference type="KEGG" id="ima:PO878_18595"/>
<reference evidence="1" key="1">
    <citation type="submission" date="2023-01" db="EMBL/GenBank/DDBJ databases">
        <title>The diversity of Class Acidimicrobiia in South China Sea sediment environments and the proposal of Iamia marina sp. nov., a novel species of the genus Iamia.</title>
        <authorList>
            <person name="He Y."/>
            <person name="Tian X."/>
        </authorList>
    </citation>
    <scope>NUCLEOTIDE SEQUENCE</scope>
    <source>
        <strain evidence="1">DSM 19957</strain>
    </source>
</reference>
<evidence type="ECO:0000313" key="2">
    <source>
        <dbReference type="Proteomes" id="UP001216390"/>
    </source>
</evidence>
<dbReference type="GO" id="GO:0005737">
    <property type="term" value="C:cytoplasm"/>
    <property type="evidence" value="ECO:0007669"/>
    <property type="project" value="TreeGrafter"/>
</dbReference>
<dbReference type="Gene3D" id="3.40.50.1240">
    <property type="entry name" value="Phosphoglycerate mutase-like"/>
    <property type="match status" value="1"/>
</dbReference>
<dbReference type="SUPFAM" id="SSF53254">
    <property type="entry name" value="Phosphoglycerate mutase-like"/>
    <property type="match status" value="1"/>
</dbReference>
<dbReference type="SMART" id="SM00855">
    <property type="entry name" value="PGAM"/>
    <property type="match status" value="1"/>
</dbReference>